<evidence type="ECO:0000313" key="1">
    <source>
        <dbReference type="EMBL" id="SHG08706.1"/>
    </source>
</evidence>
<dbReference type="Proteomes" id="UP000189796">
    <property type="component" value="Chromosome I"/>
</dbReference>
<organism evidence="1 2">
    <name type="scientific">Bradyrhizobium erythrophlei</name>
    <dbReference type="NCBI Taxonomy" id="1437360"/>
    <lineage>
        <taxon>Bacteria</taxon>
        <taxon>Pseudomonadati</taxon>
        <taxon>Pseudomonadota</taxon>
        <taxon>Alphaproteobacteria</taxon>
        <taxon>Hyphomicrobiales</taxon>
        <taxon>Nitrobacteraceae</taxon>
        <taxon>Bradyrhizobium</taxon>
    </lineage>
</organism>
<protein>
    <submittedName>
        <fullName evidence="1">Uncharacterized protein</fullName>
    </submittedName>
</protein>
<dbReference type="AlphaFoldDB" id="A0A1M5GYE5"/>
<gene>
    <name evidence="1" type="ORF">SAMN05443248_0233</name>
</gene>
<accession>A0A1M5GYE5</accession>
<sequence length="72" mass="8027">MVLALARALIDHQERPLNAAEIDAVISQTLAREALAVEQARRAVWRRTIENNENFATSLTKRAAPRLSFIGT</sequence>
<proteinExistence type="predicted"/>
<name>A0A1M5GYE5_9BRAD</name>
<dbReference type="EMBL" id="LT670817">
    <property type="protein sequence ID" value="SHG08706.1"/>
    <property type="molecule type" value="Genomic_DNA"/>
</dbReference>
<evidence type="ECO:0000313" key="2">
    <source>
        <dbReference type="Proteomes" id="UP000189796"/>
    </source>
</evidence>
<reference evidence="1 2" key="1">
    <citation type="submission" date="2016-11" db="EMBL/GenBank/DDBJ databases">
        <authorList>
            <person name="Jaros S."/>
            <person name="Januszkiewicz K."/>
            <person name="Wedrychowicz H."/>
        </authorList>
    </citation>
    <scope>NUCLEOTIDE SEQUENCE [LARGE SCALE GENOMIC DNA]</scope>
    <source>
        <strain evidence="1 2">GAS138</strain>
    </source>
</reference>